<sequence>MVSAPHFLRDQETSDDCAPTAGRRRTARRTRRWG</sequence>
<keyword evidence="4" id="KW-1185">Reference proteome</keyword>
<reference evidence="3" key="2">
    <citation type="submission" date="2021-05" db="UniProtKB">
        <authorList>
            <consortium name="EnsemblPlants"/>
        </authorList>
    </citation>
    <scope>IDENTIFICATION</scope>
    <source>
        <strain evidence="3">subsp. malaccensis</strain>
    </source>
</reference>
<name>A0A804KFY4_MUSAM</name>
<proteinExistence type="predicted"/>
<evidence type="ECO:0000313" key="3">
    <source>
        <dbReference type="EnsemblPlants" id="Ma09_p04550.1"/>
    </source>
</evidence>
<feature type="compositionally biased region" description="Basic residues" evidence="1">
    <location>
        <begin position="22"/>
        <end position="34"/>
    </location>
</feature>
<feature type="region of interest" description="Disordered" evidence="1">
    <location>
        <begin position="1"/>
        <end position="34"/>
    </location>
</feature>
<dbReference type="Proteomes" id="UP000012960">
    <property type="component" value="Unplaced"/>
</dbReference>
<evidence type="ECO:0000313" key="4">
    <source>
        <dbReference type="Proteomes" id="UP000012960"/>
    </source>
</evidence>
<protein>
    <submittedName>
        <fullName evidence="2">(wild Malaysian banana) hypothetical protein</fullName>
    </submittedName>
</protein>
<dbReference type="AlphaFoldDB" id="A0A804KFY4"/>
<organism evidence="3 4">
    <name type="scientific">Musa acuminata subsp. malaccensis</name>
    <name type="common">Wild banana</name>
    <name type="synonym">Musa malaccensis</name>
    <dbReference type="NCBI Taxonomy" id="214687"/>
    <lineage>
        <taxon>Eukaryota</taxon>
        <taxon>Viridiplantae</taxon>
        <taxon>Streptophyta</taxon>
        <taxon>Embryophyta</taxon>
        <taxon>Tracheophyta</taxon>
        <taxon>Spermatophyta</taxon>
        <taxon>Magnoliopsida</taxon>
        <taxon>Liliopsida</taxon>
        <taxon>Zingiberales</taxon>
        <taxon>Musaceae</taxon>
        <taxon>Musa</taxon>
    </lineage>
</organism>
<reference evidence="2" key="1">
    <citation type="submission" date="2021-03" db="EMBL/GenBank/DDBJ databases">
        <authorList>
            <consortium name="Genoscope - CEA"/>
            <person name="William W."/>
        </authorList>
    </citation>
    <scope>NUCLEOTIDE SEQUENCE</scope>
    <source>
        <strain evidence="2">Doubled-haploid Pahang</strain>
    </source>
</reference>
<evidence type="ECO:0000256" key="1">
    <source>
        <dbReference type="SAM" id="MobiDB-lite"/>
    </source>
</evidence>
<dbReference type="InParanoid" id="A0A804KFY4"/>
<gene>
    <name evidence="2" type="ORF">GSMUA_222960.1</name>
</gene>
<evidence type="ECO:0000313" key="2">
    <source>
        <dbReference type="EMBL" id="CAG1834191.1"/>
    </source>
</evidence>
<dbReference type="EMBL" id="HG996474">
    <property type="protein sequence ID" value="CAG1834191.1"/>
    <property type="molecule type" value="Genomic_DNA"/>
</dbReference>
<accession>A0A804KFY4</accession>
<dbReference type="Gramene" id="Ma09_t04550.1">
    <property type="protein sequence ID" value="Ma09_p04550.1"/>
    <property type="gene ID" value="Ma09_g04550"/>
</dbReference>
<dbReference type="EnsemblPlants" id="Ma09_t04550.1">
    <property type="protein sequence ID" value="Ma09_p04550.1"/>
    <property type="gene ID" value="Ma09_g04550"/>
</dbReference>